<dbReference type="GO" id="GO:0005886">
    <property type="term" value="C:plasma membrane"/>
    <property type="evidence" value="ECO:0007669"/>
    <property type="project" value="UniProtKB-SubCell"/>
</dbReference>
<keyword evidence="10" id="KW-1133">Transmembrane helix</keyword>
<evidence type="ECO:0000256" key="5">
    <source>
        <dbReference type="ARBA" id="ARBA00022475"/>
    </source>
</evidence>
<dbReference type="CDD" id="cd19961">
    <property type="entry name" value="EcYidC-like_peri"/>
    <property type="match status" value="1"/>
</dbReference>
<sequence length="252" mass="29094">MDKNSITGLVLITLILIGFWFINKPSSDEIEAIRQQRDSLQRVEMLQQQELDAAARQAAEQAPVELSPDEALADDTVRNDRNQQIYGHMAPFVEGEQQFYTVENNKVRIVFSNRGGRIYSVELKEYETHLGEPLILFDGEGNKFGFTFTHNTRVFNTNDLYFDAKLQNDSSIVFELGTDVGESLQFSYVLPPDEYMTQFKLNTNNLNNLMATPRGSIDINWYVEMPAFEKSRTHEQQYSGLYYKYHLDEVDC</sequence>
<feature type="transmembrane region" description="Helical" evidence="10">
    <location>
        <begin position="6"/>
        <end position="22"/>
    </location>
</feature>
<comment type="similarity">
    <text evidence="2">Belongs to the OXA1/ALB3/YidC family. Type 1 subfamily.</text>
</comment>
<evidence type="ECO:0000256" key="6">
    <source>
        <dbReference type="ARBA" id="ARBA00022927"/>
    </source>
</evidence>
<evidence type="ECO:0000256" key="4">
    <source>
        <dbReference type="ARBA" id="ARBA00022448"/>
    </source>
</evidence>
<evidence type="ECO:0000256" key="2">
    <source>
        <dbReference type="ARBA" id="ARBA00010527"/>
    </source>
</evidence>
<dbReference type="InterPro" id="IPR028053">
    <property type="entry name" value="Membr_insert_YidC_N"/>
</dbReference>
<evidence type="ECO:0000313" key="13">
    <source>
        <dbReference type="Proteomes" id="UP000032900"/>
    </source>
</evidence>
<evidence type="ECO:0000256" key="10">
    <source>
        <dbReference type="SAM" id="Phobius"/>
    </source>
</evidence>
<protein>
    <recommendedName>
        <fullName evidence="3">Membrane protein insertase YidC</fullName>
    </recommendedName>
    <alternativeName>
        <fullName evidence="9">Foldase YidC</fullName>
    </alternativeName>
    <alternativeName>
        <fullName evidence="8">Membrane integrase YidC</fullName>
    </alternativeName>
</protein>
<proteinExistence type="inferred from homology"/>
<evidence type="ECO:0000313" key="12">
    <source>
        <dbReference type="EMBL" id="GAO31230.1"/>
    </source>
</evidence>
<dbReference type="Gene3D" id="2.70.98.90">
    <property type="match status" value="1"/>
</dbReference>
<evidence type="ECO:0000256" key="3">
    <source>
        <dbReference type="ARBA" id="ARBA00015325"/>
    </source>
</evidence>
<evidence type="ECO:0000256" key="8">
    <source>
        <dbReference type="ARBA" id="ARBA00033245"/>
    </source>
</evidence>
<dbReference type="AlphaFoldDB" id="A0A0E9M278"/>
<evidence type="ECO:0000256" key="7">
    <source>
        <dbReference type="ARBA" id="ARBA00023186"/>
    </source>
</evidence>
<keyword evidence="7" id="KW-0143">Chaperone</keyword>
<keyword evidence="13" id="KW-1185">Reference proteome</keyword>
<gene>
    <name evidence="12" type="ORF">JCM15548_13577</name>
</gene>
<comment type="caution">
    <text evidence="12">The sequence shown here is derived from an EMBL/GenBank/DDBJ whole genome shotgun (WGS) entry which is preliminary data.</text>
</comment>
<keyword evidence="6" id="KW-0653">Protein transport</keyword>
<feature type="domain" description="Membrane insertase YidC N-terminal" evidence="11">
    <location>
        <begin position="101"/>
        <end position="243"/>
    </location>
</feature>
<keyword evidence="4" id="KW-0813">Transport</keyword>
<name>A0A0E9M278_9BACT</name>
<evidence type="ECO:0000259" key="11">
    <source>
        <dbReference type="Pfam" id="PF14849"/>
    </source>
</evidence>
<dbReference type="RefSeq" id="WP_262487088.1">
    <property type="nucleotide sequence ID" value="NZ_BAZW01000041.1"/>
</dbReference>
<dbReference type="GO" id="GO:0015031">
    <property type="term" value="P:protein transport"/>
    <property type="evidence" value="ECO:0007669"/>
    <property type="project" value="UniProtKB-KW"/>
</dbReference>
<keyword evidence="10" id="KW-0472">Membrane</keyword>
<dbReference type="InterPro" id="IPR038221">
    <property type="entry name" value="YidC_periplasmic_sf"/>
</dbReference>
<evidence type="ECO:0000256" key="9">
    <source>
        <dbReference type="ARBA" id="ARBA00033342"/>
    </source>
</evidence>
<dbReference type="EMBL" id="BAZW01000041">
    <property type="protein sequence ID" value="GAO31230.1"/>
    <property type="molecule type" value="Genomic_DNA"/>
</dbReference>
<accession>A0A0E9M278</accession>
<evidence type="ECO:0000256" key="1">
    <source>
        <dbReference type="ARBA" id="ARBA00004651"/>
    </source>
</evidence>
<dbReference type="Pfam" id="PF14849">
    <property type="entry name" value="YidC_periplas"/>
    <property type="match status" value="1"/>
</dbReference>
<reference evidence="12 13" key="1">
    <citation type="journal article" date="2015" name="Microbes Environ.">
        <title>Distribution and evolution of nitrogen fixation genes in the phylum bacteroidetes.</title>
        <authorList>
            <person name="Inoue J."/>
            <person name="Oshima K."/>
            <person name="Suda W."/>
            <person name="Sakamoto M."/>
            <person name="Iino T."/>
            <person name="Noda S."/>
            <person name="Hongoh Y."/>
            <person name="Hattori M."/>
            <person name="Ohkuma M."/>
        </authorList>
    </citation>
    <scope>NUCLEOTIDE SEQUENCE [LARGE SCALE GENOMIC DNA]</scope>
    <source>
        <strain evidence="12">JCM 15548</strain>
    </source>
</reference>
<organism evidence="12 13">
    <name type="scientific">Geofilum rubicundum JCM 15548</name>
    <dbReference type="NCBI Taxonomy" id="1236989"/>
    <lineage>
        <taxon>Bacteria</taxon>
        <taxon>Pseudomonadati</taxon>
        <taxon>Bacteroidota</taxon>
        <taxon>Bacteroidia</taxon>
        <taxon>Marinilabiliales</taxon>
        <taxon>Marinilabiliaceae</taxon>
        <taxon>Geofilum</taxon>
    </lineage>
</organism>
<keyword evidence="10" id="KW-0812">Transmembrane</keyword>
<comment type="subcellular location">
    <subcellularLocation>
        <location evidence="1">Cell membrane</location>
        <topology evidence="1">Multi-pass membrane protein</topology>
    </subcellularLocation>
</comment>
<keyword evidence="5" id="KW-1003">Cell membrane</keyword>
<dbReference type="Proteomes" id="UP000032900">
    <property type="component" value="Unassembled WGS sequence"/>
</dbReference>
<dbReference type="STRING" id="1236989.JCM15548_13577"/>